<dbReference type="PANTHER" id="PTHR45988">
    <property type="entry name" value="C2H2 TYPE ZINC FINGER TRANSCRIPTION FACTOR FAMILY-RELATED"/>
    <property type="match status" value="1"/>
</dbReference>
<dbReference type="AlphaFoldDB" id="A0A0D3GT07"/>
<dbReference type="Gene3D" id="3.30.160.60">
    <property type="entry name" value="Classic Zinc Finger"/>
    <property type="match status" value="1"/>
</dbReference>
<dbReference type="STRING" id="65489.A0A0D3GT07"/>
<dbReference type="SMART" id="SM00355">
    <property type="entry name" value="ZnF_C2H2"/>
    <property type="match status" value="2"/>
</dbReference>
<evidence type="ECO:0000256" key="7">
    <source>
        <dbReference type="PROSITE-ProRule" id="PRU00042"/>
    </source>
</evidence>
<feature type="domain" description="C2H2-type" evidence="10">
    <location>
        <begin position="108"/>
        <end position="135"/>
    </location>
</feature>
<keyword evidence="1" id="KW-0479">Metal-binding</keyword>
<dbReference type="GO" id="GO:0008270">
    <property type="term" value="F:zinc ion binding"/>
    <property type="evidence" value="ECO:0007669"/>
    <property type="project" value="UniProtKB-KW"/>
</dbReference>
<dbReference type="Proteomes" id="UP000026960">
    <property type="component" value="Chromosome 7"/>
</dbReference>
<evidence type="ECO:0000313" key="11">
    <source>
        <dbReference type="EnsemblPlants" id="OBART07G20660.1"/>
    </source>
</evidence>
<evidence type="ECO:0000256" key="2">
    <source>
        <dbReference type="ARBA" id="ARBA00022737"/>
    </source>
</evidence>
<keyword evidence="3 7" id="KW-0863">Zinc-finger</keyword>
<evidence type="ECO:0000313" key="12">
    <source>
        <dbReference type="Proteomes" id="UP000026960"/>
    </source>
</evidence>
<dbReference type="Gramene" id="OBART07G20660.1">
    <property type="protein sequence ID" value="OBART07G20660.1"/>
    <property type="gene ID" value="OBART07G20660"/>
</dbReference>
<reference evidence="11" key="2">
    <citation type="submission" date="2015-03" db="UniProtKB">
        <authorList>
            <consortium name="EnsemblPlants"/>
        </authorList>
    </citation>
    <scope>IDENTIFICATION</scope>
</reference>
<dbReference type="EnsemblPlants" id="OBART07G20660.1">
    <property type="protein sequence ID" value="OBART07G20660.1"/>
    <property type="gene ID" value="OBART07G20660"/>
</dbReference>
<organism evidence="11">
    <name type="scientific">Oryza barthii</name>
    <dbReference type="NCBI Taxonomy" id="65489"/>
    <lineage>
        <taxon>Eukaryota</taxon>
        <taxon>Viridiplantae</taxon>
        <taxon>Streptophyta</taxon>
        <taxon>Embryophyta</taxon>
        <taxon>Tracheophyta</taxon>
        <taxon>Spermatophyta</taxon>
        <taxon>Magnoliopsida</taxon>
        <taxon>Liliopsida</taxon>
        <taxon>Poales</taxon>
        <taxon>Poaceae</taxon>
        <taxon>BOP clade</taxon>
        <taxon>Oryzoideae</taxon>
        <taxon>Oryzeae</taxon>
        <taxon>Oryzinae</taxon>
        <taxon>Oryza</taxon>
    </lineage>
</organism>
<evidence type="ECO:0000256" key="9">
    <source>
        <dbReference type="SAM" id="SignalP"/>
    </source>
</evidence>
<dbReference type="SUPFAM" id="SSF57667">
    <property type="entry name" value="beta-beta-alpha zinc fingers"/>
    <property type="match status" value="1"/>
</dbReference>
<dbReference type="PROSITE" id="PS00028">
    <property type="entry name" value="ZINC_FINGER_C2H2_1"/>
    <property type="match status" value="2"/>
</dbReference>
<keyword evidence="2" id="KW-0677">Repeat</keyword>
<dbReference type="InterPro" id="IPR044653">
    <property type="entry name" value="AZF1/2/3-like"/>
</dbReference>
<keyword evidence="9" id="KW-0732">Signal</keyword>
<evidence type="ECO:0000256" key="4">
    <source>
        <dbReference type="ARBA" id="ARBA00022833"/>
    </source>
</evidence>
<keyword evidence="5" id="KW-0805">Transcription regulation</keyword>
<dbReference type="PaxDb" id="65489-OBART07G20660.1"/>
<dbReference type="HOGENOM" id="CLU_059471_1_1_1"/>
<keyword evidence="6" id="KW-0804">Transcription</keyword>
<feature type="domain" description="C2H2-type" evidence="10">
    <location>
        <begin position="41"/>
        <end position="68"/>
    </location>
</feature>
<name>A0A0D3GT07_9ORYZ</name>
<evidence type="ECO:0000256" key="6">
    <source>
        <dbReference type="ARBA" id="ARBA00023163"/>
    </source>
</evidence>
<evidence type="ECO:0000256" key="8">
    <source>
        <dbReference type="SAM" id="MobiDB-lite"/>
    </source>
</evidence>
<dbReference type="InterPro" id="IPR036236">
    <property type="entry name" value="Znf_C2H2_sf"/>
</dbReference>
<dbReference type="PROSITE" id="PS50157">
    <property type="entry name" value="ZINC_FINGER_C2H2_2"/>
    <property type="match status" value="2"/>
</dbReference>
<feature type="signal peptide" evidence="9">
    <location>
        <begin position="1"/>
        <end position="27"/>
    </location>
</feature>
<dbReference type="GO" id="GO:0000976">
    <property type="term" value="F:transcription cis-regulatory region binding"/>
    <property type="evidence" value="ECO:0007669"/>
    <property type="project" value="TreeGrafter"/>
</dbReference>
<sequence>MEQGGGAADGGDLISLCLMALAAAARGESTALAPPPPELHFRCSLCGKAFASYQALGGHKASHRKPSAAAAAPPAHRDVVVAAAPASSGGVAADAAAASEADGRRRRHVCSLCRRGFATGQALGGHKRFHYLHGPSVSATVSSAETAASVGAAFDLNVAPIKEIAGEQRRCGEEADDDDEAESPSPAKKPRRRPG</sequence>
<evidence type="ECO:0000256" key="1">
    <source>
        <dbReference type="ARBA" id="ARBA00022723"/>
    </source>
</evidence>
<dbReference type="GO" id="GO:0005634">
    <property type="term" value="C:nucleus"/>
    <property type="evidence" value="ECO:0007669"/>
    <property type="project" value="TreeGrafter"/>
</dbReference>
<feature type="chain" id="PRO_5002262862" description="C2H2-type domain-containing protein" evidence="9">
    <location>
        <begin position="28"/>
        <end position="195"/>
    </location>
</feature>
<proteinExistence type="predicted"/>
<evidence type="ECO:0000256" key="3">
    <source>
        <dbReference type="ARBA" id="ARBA00022771"/>
    </source>
</evidence>
<evidence type="ECO:0000259" key="10">
    <source>
        <dbReference type="PROSITE" id="PS50157"/>
    </source>
</evidence>
<evidence type="ECO:0000256" key="5">
    <source>
        <dbReference type="ARBA" id="ARBA00023015"/>
    </source>
</evidence>
<keyword evidence="4" id="KW-0862">Zinc</keyword>
<dbReference type="InterPro" id="IPR013087">
    <property type="entry name" value="Znf_C2H2_type"/>
</dbReference>
<accession>A0A0D3GT07</accession>
<reference evidence="11" key="1">
    <citation type="journal article" date="2009" name="Rice">
        <title>De Novo Next Generation Sequencing of Plant Genomes.</title>
        <authorList>
            <person name="Rounsley S."/>
            <person name="Marri P.R."/>
            <person name="Yu Y."/>
            <person name="He R."/>
            <person name="Sisneros N."/>
            <person name="Goicoechea J.L."/>
            <person name="Lee S.J."/>
            <person name="Angelova A."/>
            <person name="Kudrna D."/>
            <person name="Luo M."/>
            <person name="Affourtit J."/>
            <person name="Desany B."/>
            <person name="Knight J."/>
            <person name="Niazi F."/>
            <person name="Egholm M."/>
            <person name="Wing R.A."/>
        </authorList>
    </citation>
    <scope>NUCLEOTIDE SEQUENCE [LARGE SCALE GENOMIC DNA]</scope>
    <source>
        <strain evidence="11">cv. IRGC 105608</strain>
    </source>
</reference>
<protein>
    <recommendedName>
        <fullName evidence="10">C2H2-type domain-containing protein</fullName>
    </recommendedName>
</protein>
<dbReference type="Pfam" id="PF13912">
    <property type="entry name" value="zf-C2H2_6"/>
    <property type="match status" value="2"/>
</dbReference>
<dbReference type="GO" id="GO:0003700">
    <property type="term" value="F:DNA-binding transcription factor activity"/>
    <property type="evidence" value="ECO:0007669"/>
    <property type="project" value="InterPro"/>
</dbReference>
<dbReference type="PANTHER" id="PTHR45988:SF22">
    <property type="entry name" value="OS07G0590100 PROTEIN"/>
    <property type="match status" value="1"/>
</dbReference>
<dbReference type="eggNOG" id="KOG1721">
    <property type="taxonomic scope" value="Eukaryota"/>
</dbReference>
<keyword evidence="12" id="KW-1185">Reference proteome</keyword>
<feature type="region of interest" description="Disordered" evidence="8">
    <location>
        <begin position="165"/>
        <end position="195"/>
    </location>
</feature>